<dbReference type="RefSeq" id="WP_379697109.1">
    <property type="nucleotide sequence ID" value="NZ_JBHSXH010000015.1"/>
</dbReference>
<dbReference type="EMBL" id="JBHSXH010000015">
    <property type="protein sequence ID" value="MFC6826068.1"/>
    <property type="molecule type" value="Genomic_DNA"/>
</dbReference>
<evidence type="ECO:0000313" key="2">
    <source>
        <dbReference type="EMBL" id="MFC6826068.1"/>
    </source>
</evidence>
<reference evidence="2 3" key="1">
    <citation type="journal article" date="2019" name="Int. J. Syst. Evol. Microbiol.">
        <title>The Global Catalogue of Microorganisms (GCM) 10K type strain sequencing project: providing services to taxonomists for standard genome sequencing and annotation.</title>
        <authorList>
            <consortium name="The Broad Institute Genomics Platform"/>
            <consortium name="The Broad Institute Genome Sequencing Center for Infectious Disease"/>
            <person name="Wu L."/>
            <person name="Ma J."/>
        </authorList>
    </citation>
    <scope>NUCLEOTIDE SEQUENCE [LARGE SCALE GENOMIC DNA]</scope>
    <source>
        <strain evidence="2 3">YIM 94188</strain>
    </source>
</reference>
<dbReference type="InterPro" id="IPR058278">
    <property type="entry name" value="DUF7972"/>
</dbReference>
<feature type="transmembrane region" description="Helical" evidence="1">
    <location>
        <begin position="294"/>
        <end position="315"/>
    </location>
</feature>
<keyword evidence="1" id="KW-1133">Transmembrane helix</keyword>
<dbReference type="AlphaFoldDB" id="A0ABD5U4R7"/>
<keyword evidence="1" id="KW-0472">Membrane</keyword>
<feature type="transmembrane region" description="Helical" evidence="1">
    <location>
        <begin position="71"/>
        <end position="90"/>
    </location>
</feature>
<evidence type="ECO:0000256" key="1">
    <source>
        <dbReference type="SAM" id="Phobius"/>
    </source>
</evidence>
<comment type="caution">
    <text evidence="2">The sequence shown here is derived from an EMBL/GenBank/DDBJ whole genome shotgun (WGS) entry which is preliminary data.</text>
</comment>
<feature type="transmembrane region" description="Helical" evidence="1">
    <location>
        <begin position="261"/>
        <end position="282"/>
    </location>
</feature>
<proteinExistence type="predicted"/>
<accession>A0ABD5U4R7</accession>
<gene>
    <name evidence="2" type="ORF">ACFQEV_13855</name>
</gene>
<evidence type="ECO:0000313" key="3">
    <source>
        <dbReference type="Proteomes" id="UP001596408"/>
    </source>
</evidence>
<keyword evidence="3" id="KW-1185">Reference proteome</keyword>
<organism evidence="2 3">
    <name type="scientific">Halopelagius fulvigenes</name>
    <dbReference type="NCBI Taxonomy" id="1198324"/>
    <lineage>
        <taxon>Archaea</taxon>
        <taxon>Methanobacteriati</taxon>
        <taxon>Methanobacteriota</taxon>
        <taxon>Stenosarchaea group</taxon>
        <taxon>Halobacteria</taxon>
        <taxon>Halobacteriales</taxon>
        <taxon>Haloferacaceae</taxon>
    </lineage>
</organism>
<dbReference type="Pfam" id="PF25927">
    <property type="entry name" value="DUF7972"/>
    <property type="match status" value="1"/>
</dbReference>
<feature type="transmembrane region" description="Helical" evidence="1">
    <location>
        <begin position="38"/>
        <end position="59"/>
    </location>
</feature>
<keyword evidence="1" id="KW-0812">Transmembrane</keyword>
<protein>
    <submittedName>
        <fullName evidence="2">Uncharacterized protein</fullName>
    </submittedName>
</protein>
<name>A0ABD5U4R7_9EURY</name>
<sequence>MAQHHEGETDVRLRSYRRAARTVPSKVHEWVFLDGSRLVLAAILLVVFGTFVSLLDWWFKVSHIKLSPVYYLLSAIFGGNFTLVAVVLSINQLVISRQLSDLGELREQISEAREYRQKAVELTAVDTAPVTPAAFVEVLFEGICDALGDIERQRERLGSELDGEVEEWSKPLDRHAASVLRGIKDSDSEVFGTLVLMLDSNYSQEMYDIVEFRKKRGDDLPDEMEETLERLVVRLQQIDVARQYLKTLYMQVELARLSRRLLYVGTPAILLTMTVLTILSITPSTVASIGQLSFVILVVSTVGTAPLMVLISYVLRLSVVSERTVAITPFTTPTQEQPTFKSP</sequence>
<dbReference type="Proteomes" id="UP001596408">
    <property type="component" value="Unassembled WGS sequence"/>
</dbReference>